<comment type="caution">
    <text evidence="3">The sequence shown here is derived from an EMBL/GenBank/DDBJ whole genome shotgun (WGS) entry which is preliminary data.</text>
</comment>
<reference evidence="3" key="1">
    <citation type="journal article" date="2020" name="mSystems">
        <title>Genome- and Community-Level Interaction Insights into Carbon Utilization and Element Cycling Functions of Hydrothermarchaeota in Hydrothermal Sediment.</title>
        <authorList>
            <person name="Zhou Z."/>
            <person name="Liu Y."/>
            <person name="Xu W."/>
            <person name="Pan J."/>
            <person name="Luo Z.H."/>
            <person name="Li M."/>
        </authorList>
    </citation>
    <scope>NUCLEOTIDE SEQUENCE [LARGE SCALE GENOMIC DNA]</scope>
    <source>
        <strain evidence="3">SpSt-381</strain>
    </source>
</reference>
<feature type="compositionally biased region" description="Basic and acidic residues" evidence="1">
    <location>
        <begin position="122"/>
        <end position="143"/>
    </location>
</feature>
<feature type="transmembrane region" description="Helical" evidence="2">
    <location>
        <begin position="182"/>
        <end position="202"/>
    </location>
</feature>
<gene>
    <name evidence="3" type="ORF">ENR23_13465</name>
</gene>
<dbReference type="EMBL" id="DSQF01000028">
    <property type="protein sequence ID" value="HGZ44400.1"/>
    <property type="molecule type" value="Genomic_DNA"/>
</dbReference>
<evidence type="ECO:0000256" key="1">
    <source>
        <dbReference type="SAM" id="MobiDB-lite"/>
    </source>
</evidence>
<evidence type="ECO:0000313" key="3">
    <source>
        <dbReference type="EMBL" id="HGZ44400.1"/>
    </source>
</evidence>
<dbReference type="InterPro" id="IPR018729">
    <property type="entry name" value="DUF2269_transmembrane"/>
</dbReference>
<keyword evidence="2" id="KW-0812">Transmembrane</keyword>
<feature type="compositionally biased region" description="Low complexity" evidence="1">
    <location>
        <begin position="57"/>
        <end position="76"/>
    </location>
</feature>
<feature type="transmembrane region" description="Helical" evidence="2">
    <location>
        <begin position="256"/>
        <end position="276"/>
    </location>
</feature>
<proteinExistence type="predicted"/>
<feature type="transmembrane region" description="Helical" evidence="2">
    <location>
        <begin position="309"/>
        <end position="327"/>
    </location>
</feature>
<organism evidence="3">
    <name type="scientific">Eiseniibacteriota bacterium</name>
    <dbReference type="NCBI Taxonomy" id="2212470"/>
    <lineage>
        <taxon>Bacteria</taxon>
        <taxon>Candidatus Eiseniibacteriota</taxon>
    </lineage>
</organism>
<feature type="compositionally biased region" description="Basic residues" evidence="1">
    <location>
        <begin position="104"/>
        <end position="121"/>
    </location>
</feature>
<feature type="region of interest" description="Disordered" evidence="1">
    <location>
        <begin position="53"/>
        <end position="76"/>
    </location>
</feature>
<protein>
    <submittedName>
        <fullName evidence="3">DUF2269 family protein</fullName>
    </submittedName>
</protein>
<keyword evidence="2" id="KW-0472">Membrane</keyword>
<dbReference type="AlphaFoldDB" id="A0A832MM13"/>
<feature type="transmembrane region" description="Helical" evidence="2">
    <location>
        <begin position="227"/>
        <end position="244"/>
    </location>
</feature>
<keyword evidence="2" id="KW-1133">Transmembrane helix</keyword>
<evidence type="ECO:0000256" key="2">
    <source>
        <dbReference type="SAM" id="Phobius"/>
    </source>
</evidence>
<feature type="region of interest" description="Disordered" evidence="1">
    <location>
        <begin position="104"/>
        <end position="144"/>
    </location>
</feature>
<sequence length="331" mass="35680">MRAQGAAAGRCVRWRRTWSLLAASGRSDGAHCAAEPLRTRRAAARGSSCAFRRRGNAARGKGIGAPAAARPARTGPSSARRAWSALAAGTVAVAPGRSACAVRRRLWQGPARRARRPPPRPRSRDGFRGRASSPREARADAPRARILTAARRRRGTTRRHVPRARPRDEAGRAHGVYLLYKVVHLIAVVAFLGNIVTGVFWHRHATRTGDARLIAHAMDGIIRSDRLFTVPGVVVIVASGLAGAVEGGLPILGTPWIFWTIVLFSVSGIVFAWRVAPLQRTLRAAAEAGARSGEFDAARYRALALRWEIWGAVAVITPLAGLVLMVFKPGR</sequence>
<name>A0A832MM13_UNCEI</name>
<dbReference type="Pfam" id="PF10027">
    <property type="entry name" value="DUF2269"/>
    <property type="match status" value="1"/>
</dbReference>
<accession>A0A832MM13</accession>